<reference evidence="11 12" key="1">
    <citation type="journal article" date="2012" name="Appl. Environ. Microbiol.">
        <title>Short-read sequencing for genomic analysis of the brown rot fungus Fibroporia radiculosa.</title>
        <authorList>
            <person name="Tang J.D."/>
            <person name="Perkins A.D."/>
            <person name="Sonstegard T.S."/>
            <person name="Schroeder S.G."/>
            <person name="Burgess S.C."/>
            <person name="Diehl S.V."/>
        </authorList>
    </citation>
    <scope>NUCLEOTIDE SEQUENCE [LARGE SCALE GENOMIC DNA]</scope>
    <source>
        <strain evidence="11 12">TFFH 294</strain>
    </source>
</reference>
<dbReference type="Gene3D" id="3.30.40.10">
    <property type="entry name" value="Zinc/RING finger domain, C3HC4 (zinc finger)"/>
    <property type="match status" value="1"/>
</dbReference>
<feature type="region of interest" description="Disordered" evidence="9">
    <location>
        <begin position="1"/>
        <end position="370"/>
    </location>
</feature>
<protein>
    <recommendedName>
        <fullName evidence="2">RING-type E3 ubiquitin transferase</fullName>
        <ecNumber evidence="2">2.3.2.27</ecNumber>
    </recommendedName>
</protein>
<keyword evidence="4" id="KW-0479">Metal-binding</keyword>
<evidence type="ECO:0000256" key="1">
    <source>
        <dbReference type="ARBA" id="ARBA00000900"/>
    </source>
</evidence>
<dbReference type="Pfam" id="PF13639">
    <property type="entry name" value="zf-RING_2"/>
    <property type="match status" value="1"/>
</dbReference>
<dbReference type="EC" id="2.3.2.27" evidence="2"/>
<dbReference type="InterPro" id="IPR045191">
    <property type="entry name" value="MBR1/2-like"/>
</dbReference>
<sequence length="1012" mass="107260">MGQANSRTRPPTSPPPRQDTAQPSSNSSTSSTTPASSQRLASEGRKRSRRSSLRHSLLSLIPHSQHSASYRNDSTSDPNGSLEQTPKKRWRYSRRWSKAPSSLPSQMPDMESASASSTAARSTTGSSAAVDIADTGGTQSDTPDIIPPPGFQIEASALEDEVMAEDGSGPSERLSKTPDVDSDATADTAITTEAEDAEPATDDADDSTQQINPQAEPLRVVEPESAPHPARPNPFPPPGTMVVVQGVVNTSDTPPPVPAPSTTRSTTSGSALSTQFGAPPWRSASASAPGPLSRDGDRLGARSRLTSLMNRSRPSSDVRASTETSSRHSRMSSDVSSSTDDDTTFGEEGSVENEESSRPEDDERSRPLSPGSIDILGTLLSVAAAATAASLLAPRFVTPGSESGETNATDSNRPMSPTPTAGLGNFANLGALTGMGLDSMGFGSGQPQGQTGPRDGRDRVRNALAGVRDRLGFHARNSPLTGLNNSQQGENPNEPQIRPGEFMLAEMTRALNVGLGLHTDRIASATGVTEQTIHTGNDVPPNPPLDPTVRRPQADGAGPSEGSFERFLLNLQADLRIALSEGGTTSNSEQNSAPSSASVDQDPSGPTAEPLASEGVTTAREVVPAVMQAEHDEFDIYNLPPLPDTSDSELELDEDEDLHEGDTTSDEPPSPRIPTPMPGAFPFGQDAGLMHAGERRPPGVNLWRVFRFHPIPASQTQEHAASTSTETRGEPPTDTAPADESDSPTTPTSTPPSPLLETSQEVPSDESESIPTPPTTTRSPAPNVIVPVIVVGLQSVDMAHTRNPPHDVPNFAPPEDEPHPLDNNFMSSTGETVTDSGTAPQPRGRTWQSRAANAFRTLRPGRRASPRNTQAADAVGARTFLIYVIGGYYPPDHHMVTGSGSLDSYEALWELAELLGQVKPPVATQEDIDNSGLQIIKSTEIAHYEMEGRLASNCVDRCLICLDEYGAEDEVRLMSCRHGFHKDCVDKWLQVGRNNCPACRTKGVSIASDSSS</sequence>
<evidence type="ECO:0000256" key="8">
    <source>
        <dbReference type="PROSITE-ProRule" id="PRU00175"/>
    </source>
</evidence>
<dbReference type="GO" id="GO:0008270">
    <property type="term" value="F:zinc ion binding"/>
    <property type="evidence" value="ECO:0007669"/>
    <property type="project" value="UniProtKB-KW"/>
</dbReference>
<feature type="region of interest" description="Disordered" evidence="9">
    <location>
        <begin position="529"/>
        <end position="562"/>
    </location>
</feature>
<dbReference type="SUPFAM" id="SSF57850">
    <property type="entry name" value="RING/U-box"/>
    <property type="match status" value="1"/>
</dbReference>
<dbReference type="GO" id="GO:0005634">
    <property type="term" value="C:nucleus"/>
    <property type="evidence" value="ECO:0007669"/>
    <property type="project" value="TreeGrafter"/>
</dbReference>
<keyword evidence="5 8" id="KW-0863">Zinc-finger</keyword>
<feature type="compositionally biased region" description="Acidic residues" evidence="9">
    <location>
        <begin position="193"/>
        <end position="206"/>
    </location>
</feature>
<keyword evidence="3" id="KW-0808">Transferase</keyword>
<feature type="compositionally biased region" description="Polar residues" evidence="9">
    <location>
        <begin position="713"/>
        <end position="726"/>
    </location>
</feature>
<dbReference type="InterPro" id="IPR001841">
    <property type="entry name" value="Znf_RING"/>
</dbReference>
<dbReference type="HOGENOM" id="CLU_006852_0_0_1"/>
<dbReference type="RefSeq" id="XP_012179899.1">
    <property type="nucleotide sequence ID" value="XM_012324509.1"/>
</dbReference>
<feature type="compositionally biased region" description="Low complexity" evidence="9">
    <location>
        <begin position="20"/>
        <end position="38"/>
    </location>
</feature>
<dbReference type="OrthoDB" id="8062037at2759"/>
<feature type="compositionally biased region" description="Low complexity" evidence="9">
    <location>
        <begin position="1"/>
        <end position="10"/>
    </location>
</feature>
<dbReference type="InterPro" id="IPR013083">
    <property type="entry name" value="Znf_RING/FYVE/PHD"/>
</dbReference>
<dbReference type="GO" id="GO:0061630">
    <property type="term" value="F:ubiquitin protein ligase activity"/>
    <property type="evidence" value="ECO:0007669"/>
    <property type="project" value="UniProtKB-EC"/>
</dbReference>
<feature type="compositionally biased region" description="Polar residues" evidence="9">
    <location>
        <begin position="304"/>
        <end position="319"/>
    </location>
</feature>
<comment type="catalytic activity">
    <reaction evidence="1">
        <text>S-ubiquitinyl-[E2 ubiquitin-conjugating enzyme]-L-cysteine + [acceptor protein]-L-lysine = [E2 ubiquitin-conjugating enzyme]-L-cysteine + N(6)-ubiquitinyl-[acceptor protein]-L-lysine.</text>
        <dbReference type="EC" id="2.3.2.27"/>
    </reaction>
</comment>
<dbReference type="SMART" id="SM00184">
    <property type="entry name" value="RING"/>
    <property type="match status" value="1"/>
</dbReference>
<dbReference type="Proteomes" id="UP000006352">
    <property type="component" value="Unassembled WGS sequence"/>
</dbReference>
<evidence type="ECO:0000259" key="10">
    <source>
        <dbReference type="PROSITE" id="PS50089"/>
    </source>
</evidence>
<evidence type="ECO:0000256" key="4">
    <source>
        <dbReference type="ARBA" id="ARBA00022723"/>
    </source>
</evidence>
<evidence type="ECO:0000313" key="12">
    <source>
        <dbReference type="Proteomes" id="UP000006352"/>
    </source>
</evidence>
<feature type="region of interest" description="Disordered" evidence="9">
    <location>
        <begin position="826"/>
        <end position="845"/>
    </location>
</feature>
<name>J4I964_9APHY</name>
<evidence type="ECO:0000256" key="2">
    <source>
        <dbReference type="ARBA" id="ARBA00012483"/>
    </source>
</evidence>
<organism evidence="11 12">
    <name type="scientific">Fibroporia radiculosa</name>
    <dbReference type="NCBI Taxonomy" id="599839"/>
    <lineage>
        <taxon>Eukaryota</taxon>
        <taxon>Fungi</taxon>
        <taxon>Dikarya</taxon>
        <taxon>Basidiomycota</taxon>
        <taxon>Agaricomycotina</taxon>
        <taxon>Agaricomycetes</taxon>
        <taxon>Polyporales</taxon>
        <taxon>Fibroporiaceae</taxon>
        <taxon>Fibroporia</taxon>
    </lineage>
</organism>
<feature type="region of interest" description="Disordered" evidence="9">
    <location>
        <begin position="397"/>
        <end position="426"/>
    </location>
</feature>
<feature type="compositionally biased region" description="Polar residues" evidence="9">
    <location>
        <begin position="582"/>
        <end position="601"/>
    </location>
</feature>
<feature type="compositionally biased region" description="Acidic residues" evidence="9">
    <location>
        <begin position="339"/>
        <end position="354"/>
    </location>
</feature>
<feature type="region of interest" description="Disordered" evidence="9">
    <location>
        <begin position="582"/>
        <end position="616"/>
    </location>
</feature>
<accession>J4I964</accession>
<keyword evidence="7" id="KW-0862">Zinc</keyword>
<dbReference type="PANTHER" id="PTHR22937">
    <property type="entry name" value="E3 UBIQUITIN-PROTEIN LIGASE RNF165"/>
    <property type="match status" value="1"/>
</dbReference>
<dbReference type="STRING" id="599839.J4I964"/>
<feature type="compositionally biased region" description="Basic and acidic residues" evidence="9">
    <location>
        <begin position="355"/>
        <end position="366"/>
    </location>
</feature>
<feature type="compositionally biased region" description="Polar residues" evidence="9">
    <location>
        <begin position="260"/>
        <end position="276"/>
    </location>
</feature>
<feature type="region of interest" description="Disordered" evidence="9">
    <location>
        <begin position="438"/>
        <end position="497"/>
    </location>
</feature>
<keyword evidence="6" id="KW-0833">Ubl conjugation pathway</keyword>
<dbReference type="InParanoid" id="J4I964"/>
<feature type="compositionally biased region" description="Basic and acidic residues" evidence="9">
    <location>
        <begin position="454"/>
        <end position="472"/>
    </location>
</feature>
<feature type="compositionally biased region" description="Polar residues" evidence="9">
    <location>
        <begin position="826"/>
        <end position="839"/>
    </location>
</feature>
<feature type="region of interest" description="Disordered" evidence="9">
    <location>
        <begin position="800"/>
        <end position="819"/>
    </location>
</feature>
<evidence type="ECO:0000256" key="9">
    <source>
        <dbReference type="SAM" id="MobiDB-lite"/>
    </source>
</evidence>
<feature type="compositionally biased region" description="Basic residues" evidence="9">
    <location>
        <begin position="87"/>
        <end position="97"/>
    </location>
</feature>
<gene>
    <name evidence="11" type="ORF">FIBRA_02652</name>
</gene>
<feature type="region of interest" description="Disordered" evidence="9">
    <location>
        <begin position="634"/>
        <end position="695"/>
    </location>
</feature>
<keyword evidence="12" id="KW-1185">Reference proteome</keyword>
<evidence type="ECO:0000256" key="3">
    <source>
        <dbReference type="ARBA" id="ARBA00022679"/>
    </source>
</evidence>
<feature type="compositionally biased region" description="Low complexity" evidence="9">
    <location>
        <begin position="278"/>
        <end position="291"/>
    </location>
</feature>
<feature type="compositionally biased region" description="Polar residues" evidence="9">
    <location>
        <begin position="62"/>
        <end position="84"/>
    </location>
</feature>
<feature type="compositionally biased region" description="Low complexity" evidence="9">
    <location>
        <begin position="112"/>
        <end position="129"/>
    </location>
</feature>
<dbReference type="CDD" id="cd16461">
    <property type="entry name" value="RING-H2_EL5-like"/>
    <property type="match status" value="1"/>
</dbReference>
<feature type="domain" description="RING-type" evidence="10">
    <location>
        <begin position="958"/>
        <end position="1000"/>
    </location>
</feature>
<feature type="compositionally biased region" description="Acidic residues" evidence="9">
    <location>
        <begin position="646"/>
        <end position="665"/>
    </location>
</feature>
<dbReference type="EMBL" id="HE796995">
    <property type="protein sequence ID" value="CCM00616.1"/>
    <property type="molecule type" value="Genomic_DNA"/>
</dbReference>
<feature type="compositionally biased region" description="Polar residues" evidence="9">
    <location>
        <begin position="400"/>
        <end position="419"/>
    </location>
</feature>
<dbReference type="PROSITE" id="PS50089">
    <property type="entry name" value="ZF_RING_2"/>
    <property type="match status" value="1"/>
</dbReference>
<dbReference type="PANTHER" id="PTHR22937:SF65">
    <property type="entry name" value="E3 UBIQUITIN-PROTEIN LIGASE ARK2C"/>
    <property type="match status" value="1"/>
</dbReference>
<proteinExistence type="predicted"/>
<feature type="compositionally biased region" description="Pro residues" evidence="9">
    <location>
        <begin position="668"/>
        <end position="679"/>
    </location>
</feature>
<feature type="compositionally biased region" description="Pro residues" evidence="9">
    <location>
        <begin position="229"/>
        <end position="239"/>
    </location>
</feature>
<evidence type="ECO:0000313" key="11">
    <source>
        <dbReference type="EMBL" id="CCM00616.1"/>
    </source>
</evidence>
<feature type="region of interest" description="Disordered" evidence="9">
    <location>
        <begin position="711"/>
        <end position="781"/>
    </location>
</feature>
<dbReference type="AlphaFoldDB" id="J4I964"/>
<feature type="compositionally biased region" description="Polar residues" evidence="9">
    <location>
        <begin position="478"/>
        <end position="494"/>
    </location>
</feature>
<evidence type="ECO:0000256" key="5">
    <source>
        <dbReference type="ARBA" id="ARBA00022771"/>
    </source>
</evidence>
<evidence type="ECO:0000256" key="6">
    <source>
        <dbReference type="ARBA" id="ARBA00022786"/>
    </source>
</evidence>
<evidence type="ECO:0000256" key="7">
    <source>
        <dbReference type="ARBA" id="ARBA00022833"/>
    </source>
</evidence>
<dbReference type="GeneID" id="24095527"/>
<feature type="compositionally biased region" description="Low complexity" evidence="9">
    <location>
        <begin position="183"/>
        <end position="192"/>
    </location>
</feature>
<dbReference type="FunFam" id="3.30.40.10:FF:000728">
    <property type="entry name" value="Unplaced genomic scaffold supercont1.4, whole genome shotgun sequence"/>
    <property type="match status" value="1"/>
</dbReference>